<keyword evidence="6 7" id="KW-0472">Membrane</keyword>
<comment type="caution">
    <text evidence="9">The sequence shown here is derived from an EMBL/GenBank/DDBJ whole genome shotgun (WGS) entry which is preliminary data.</text>
</comment>
<dbReference type="SUPFAM" id="SSF103473">
    <property type="entry name" value="MFS general substrate transporter"/>
    <property type="match status" value="1"/>
</dbReference>
<gene>
    <name evidence="9" type="ORF">ACFFTR_50775</name>
</gene>
<proteinExistence type="predicted"/>
<name>A0ABV5MRC4_9ACTN</name>
<feature type="transmembrane region" description="Helical" evidence="7">
    <location>
        <begin position="263"/>
        <end position="283"/>
    </location>
</feature>
<evidence type="ECO:0000256" key="1">
    <source>
        <dbReference type="ARBA" id="ARBA00004651"/>
    </source>
</evidence>
<feature type="transmembrane region" description="Helical" evidence="7">
    <location>
        <begin position="177"/>
        <end position="196"/>
    </location>
</feature>
<feature type="transmembrane region" description="Helical" evidence="7">
    <location>
        <begin position="49"/>
        <end position="70"/>
    </location>
</feature>
<dbReference type="PANTHER" id="PTHR23513:SF6">
    <property type="entry name" value="MAJOR FACILITATOR SUPERFAMILY ASSOCIATED DOMAIN-CONTAINING PROTEIN"/>
    <property type="match status" value="1"/>
</dbReference>
<evidence type="ECO:0000313" key="9">
    <source>
        <dbReference type="EMBL" id="MFB9451401.1"/>
    </source>
</evidence>
<feature type="transmembrane region" description="Helical" evidence="7">
    <location>
        <begin position="314"/>
        <end position="333"/>
    </location>
</feature>
<sequence>MGRVIETAAPPRLGSPFRWLLASSWTSNLGDGIAVAAAPLLVASLTDNAFLVSLAALLRWAPPLVFGLYAGVLSDRLDRRRIVMAADGLRALVLAGVVALMVADRLPVVLALVAIGLLSIGEVFADNAAATLVPTLVHRDDLVLANARIGFGFIALNQLAGPAIGAVLFAAGSLWPFAAECALVAAGVHLMARVVMPSSGDTAGERPAGGWRAVAEGVRWTVHHPAVRTLALTILVFNFTFGAAWSVLVLYAQERLGLGPSGFGLLTTLSAAGGLLGTGMYGWLTRRVSLGNIMRAGLIIETLTHLALALTTSAWVASAVFVVFGAHAFVWGTTSTTVRQRAVPPHLQGRVGSVNTISVFGGLVVGSLIGGTLAARVGTTAPFWFAFGGSAVFVVLLWRELTRIAHADAPAV</sequence>
<dbReference type="InterPro" id="IPR020846">
    <property type="entry name" value="MFS_dom"/>
</dbReference>
<keyword evidence="10" id="KW-1185">Reference proteome</keyword>
<feature type="domain" description="Major facilitator superfamily (MFS) profile" evidence="8">
    <location>
        <begin position="226"/>
        <end position="412"/>
    </location>
</feature>
<comment type="subcellular location">
    <subcellularLocation>
        <location evidence="1">Cell membrane</location>
        <topology evidence="1">Multi-pass membrane protein</topology>
    </subcellularLocation>
</comment>
<feature type="transmembrane region" description="Helical" evidence="7">
    <location>
        <begin position="229"/>
        <end position="251"/>
    </location>
</feature>
<organism evidence="9 10">
    <name type="scientific">Dactylosporangium vinaceum</name>
    <dbReference type="NCBI Taxonomy" id="53362"/>
    <lineage>
        <taxon>Bacteria</taxon>
        <taxon>Bacillati</taxon>
        <taxon>Actinomycetota</taxon>
        <taxon>Actinomycetes</taxon>
        <taxon>Micromonosporales</taxon>
        <taxon>Micromonosporaceae</taxon>
        <taxon>Dactylosporangium</taxon>
    </lineage>
</organism>
<dbReference type="Gene3D" id="1.20.1250.20">
    <property type="entry name" value="MFS general substrate transporter like domains"/>
    <property type="match status" value="1"/>
</dbReference>
<evidence type="ECO:0000259" key="8">
    <source>
        <dbReference type="PROSITE" id="PS50850"/>
    </source>
</evidence>
<evidence type="ECO:0000256" key="3">
    <source>
        <dbReference type="ARBA" id="ARBA00022475"/>
    </source>
</evidence>
<feature type="transmembrane region" description="Helical" evidence="7">
    <location>
        <begin position="149"/>
        <end position="171"/>
    </location>
</feature>
<feature type="transmembrane region" description="Helical" evidence="7">
    <location>
        <begin position="381"/>
        <end position="398"/>
    </location>
</feature>
<evidence type="ECO:0000256" key="6">
    <source>
        <dbReference type="ARBA" id="ARBA00023136"/>
    </source>
</evidence>
<keyword evidence="5 7" id="KW-1133">Transmembrane helix</keyword>
<dbReference type="InterPro" id="IPR010290">
    <property type="entry name" value="TM_effector"/>
</dbReference>
<keyword evidence="3" id="KW-1003">Cell membrane</keyword>
<dbReference type="PROSITE" id="PS50850">
    <property type="entry name" value="MFS"/>
    <property type="match status" value="1"/>
</dbReference>
<feature type="transmembrane region" description="Helical" evidence="7">
    <location>
        <begin position="354"/>
        <end position="375"/>
    </location>
</feature>
<keyword evidence="2" id="KW-0813">Transport</keyword>
<accession>A0ABV5MRC4</accession>
<evidence type="ECO:0000256" key="7">
    <source>
        <dbReference type="SAM" id="Phobius"/>
    </source>
</evidence>
<dbReference type="InterPro" id="IPR036259">
    <property type="entry name" value="MFS_trans_sf"/>
</dbReference>
<keyword evidence="4 7" id="KW-0812">Transmembrane</keyword>
<dbReference type="PANTHER" id="PTHR23513">
    <property type="entry name" value="INTEGRAL MEMBRANE EFFLUX PROTEIN-RELATED"/>
    <property type="match status" value="1"/>
</dbReference>
<protein>
    <submittedName>
        <fullName evidence="9">MFS transporter</fullName>
    </submittedName>
</protein>
<dbReference type="Pfam" id="PF05977">
    <property type="entry name" value="MFS_3"/>
    <property type="match status" value="1"/>
</dbReference>
<reference evidence="9 10" key="1">
    <citation type="submission" date="2024-09" db="EMBL/GenBank/DDBJ databases">
        <authorList>
            <person name="Sun Q."/>
            <person name="Mori K."/>
        </authorList>
    </citation>
    <scope>NUCLEOTIDE SEQUENCE [LARGE SCALE GENOMIC DNA]</scope>
    <source>
        <strain evidence="9 10">JCM 3307</strain>
    </source>
</reference>
<dbReference type="RefSeq" id="WP_223104354.1">
    <property type="nucleotide sequence ID" value="NZ_CP061913.1"/>
</dbReference>
<dbReference type="EMBL" id="JBHMCA010000090">
    <property type="protein sequence ID" value="MFB9451401.1"/>
    <property type="molecule type" value="Genomic_DNA"/>
</dbReference>
<evidence type="ECO:0000256" key="4">
    <source>
        <dbReference type="ARBA" id="ARBA00022692"/>
    </source>
</evidence>
<evidence type="ECO:0000313" key="10">
    <source>
        <dbReference type="Proteomes" id="UP001589608"/>
    </source>
</evidence>
<dbReference type="CDD" id="cd06173">
    <property type="entry name" value="MFS_MefA_like"/>
    <property type="match status" value="1"/>
</dbReference>
<evidence type="ECO:0000256" key="5">
    <source>
        <dbReference type="ARBA" id="ARBA00022989"/>
    </source>
</evidence>
<evidence type="ECO:0000256" key="2">
    <source>
        <dbReference type="ARBA" id="ARBA00022448"/>
    </source>
</evidence>
<dbReference type="Proteomes" id="UP001589608">
    <property type="component" value="Unassembled WGS sequence"/>
</dbReference>